<sequence length="236" mass="26170">MSDGMSIHQFMIAVGEMAQGASAPSIPPVWQRQLLNARNPPQVTFTHHEFDEVVESKVFASSLHDMACNCFFFGPTQISAIRKKLPHQSSPKILPRYYGNGIAVSLALTTAGKLCQNPLEYALELIKSAKNNVTEEYVRSLIDLLVIKGRPFLTMVHSYFVSDMTRIRFEALDFGLGKAAFGGPGKIFPEPGLDPANYYMPMKNSQGEEGIMVPMCLPTLAMERFVKELDSILGDH</sequence>
<name>A0A8J4QH64_9ROSI</name>
<dbReference type="GO" id="GO:0016747">
    <property type="term" value="F:acyltransferase activity, transferring groups other than amino-acyl groups"/>
    <property type="evidence" value="ECO:0007669"/>
    <property type="project" value="TreeGrafter"/>
</dbReference>
<organism evidence="2 3">
    <name type="scientific">Castanea mollissima</name>
    <name type="common">Chinese chestnut</name>
    <dbReference type="NCBI Taxonomy" id="60419"/>
    <lineage>
        <taxon>Eukaryota</taxon>
        <taxon>Viridiplantae</taxon>
        <taxon>Streptophyta</taxon>
        <taxon>Embryophyta</taxon>
        <taxon>Tracheophyta</taxon>
        <taxon>Spermatophyta</taxon>
        <taxon>Magnoliopsida</taxon>
        <taxon>eudicotyledons</taxon>
        <taxon>Gunneridae</taxon>
        <taxon>Pentapetalae</taxon>
        <taxon>rosids</taxon>
        <taxon>fabids</taxon>
        <taxon>Fagales</taxon>
        <taxon>Fagaceae</taxon>
        <taxon>Castanea</taxon>
    </lineage>
</organism>
<proteinExistence type="inferred from homology"/>
<accession>A0A8J4QH64</accession>
<dbReference type="OrthoDB" id="1483986at2759"/>
<protein>
    <submittedName>
        <fullName evidence="2">Uncharacterized protein</fullName>
    </submittedName>
</protein>
<evidence type="ECO:0000256" key="1">
    <source>
        <dbReference type="ARBA" id="ARBA00009861"/>
    </source>
</evidence>
<dbReference type="InterPro" id="IPR023213">
    <property type="entry name" value="CAT-like_dom_sf"/>
</dbReference>
<evidence type="ECO:0000313" key="3">
    <source>
        <dbReference type="Proteomes" id="UP000737018"/>
    </source>
</evidence>
<comment type="caution">
    <text evidence="2">The sequence shown here is derived from an EMBL/GenBank/DDBJ whole genome shotgun (WGS) entry which is preliminary data.</text>
</comment>
<dbReference type="EMBL" id="JRKL02011578">
    <property type="protein sequence ID" value="KAF3945679.1"/>
    <property type="molecule type" value="Genomic_DNA"/>
</dbReference>
<dbReference type="PANTHER" id="PTHR31642">
    <property type="entry name" value="TRICHOTHECENE 3-O-ACETYLTRANSFERASE"/>
    <property type="match status" value="1"/>
</dbReference>
<reference evidence="2" key="1">
    <citation type="submission" date="2020-03" db="EMBL/GenBank/DDBJ databases">
        <title>Castanea mollissima Vanexum genome sequencing.</title>
        <authorList>
            <person name="Staton M."/>
        </authorList>
    </citation>
    <scope>NUCLEOTIDE SEQUENCE</scope>
    <source>
        <tissue evidence="2">Leaf</tissue>
    </source>
</reference>
<dbReference type="Gene3D" id="3.30.559.10">
    <property type="entry name" value="Chloramphenicol acetyltransferase-like domain"/>
    <property type="match status" value="2"/>
</dbReference>
<dbReference type="InterPro" id="IPR050317">
    <property type="entry name" value="Plant_Fungal_Acyltransferase"/>
</dbReference>
<comment type="similarity">
    <text evidence="1">Belongs to the plant acyltransferase family.</text>
</comment>
<dbReference type="Proteomes" id="UP000737018">
    <property type="component" value="Unassembled WGS sequence"/>
</dbReference>
<dbReference type="AlphaFoldDB" id="A0A8J4QH64"/>
<evidence type="ECO:0000313" key="2">
    <source>
        <dbReference type="EMBL" id="KAF3945679.1"/>
    </source>
</evidence>
<dbReference type="PANTHER" id="PTHR31642:SF224">
    <property type="entry name" value="N-BENZOYLTRANSFERASE, PUTATIVE-RELATED"/>
    <property type="match status" value="1"/>
</dbReference>
<dbReference type="Pfam" id="PF02458">
    <property type="entry name" value="Transferase"/>
    <property type="match status" value="2"/>
</dbReference>
<gene>
    <name evidence="2" type="ORF">CMV_027966</name>
</gene>
<keyword evidence="3" id="KW-1185">Reference proteome</keyword>